<feature type="region of interest" description="Disordered" evidence="1">
    <location>
        <begin position="1"/>
        <end position="25"/>
    </location>
</feature>
<dbReference type="AlphaFoldDB" id="A0AA37KNW8"/>
<sequence>MQNSDRGKGFSKKISRGERKTQKNRYICTIGNRSEAEMSAMNTYDSTYRGTLRGMMTMGMMCMRSRFRRV</sequence>
<comment type="caution">
    <text evidence="2">The sequence shown here is derived from an EMBL/GenBank/DDBJ whole genome shotgun (WGS) entry which is preliminary data.</text>
</comment>
<evidence type="ECO:0000313" key="2">
    <source>
        <dbReference type="EMBL" id="GKI19472.1"/>
    </source>
</evidence>
<evidence type="ECO:0000256" key="1">
    <source>
        <dbReference type="SAM" id="MobiDB-lite"/>
    </source>
</evidence>
<proteinExistence type="predicted"/>
<accession>A0AA37KNW8</accession>
<dbReference type="EMBL" id="BQOL01000001">
    <property type="protein sequence ID" value="GKI19472.1"/>
    <property type="molecule type" value="Genomic_DNA"/>
</dbReference>
<organism evidence="2 3">
    <name type="scientific">Alistipes finegoldii</name>
    <dbReference type="NCBI Taxonomy" id="214856"/>
    <lineage>
        <taxon>Bacteria</taxon>
        <taxon>Pseudomonadati</taxon>
        <taxon>Bacteroidota</taxon>
        <taxon>Bacteroidia</taxon>
        <taxon>Bacteroidales</taxon>
        <taxon>Rikenellaceae</taxon>
        <taxon>Alistipes</taxon>
    </lineage>
</organism>
<gene>
    <name evidence="2" type="ORF">CE91St16_23800</name>
</gene>
<evidence type="ECO:0000313" key="3">
    <source>
        <dbReference type="Proteomes" id="UP001055105"/>
    </source>
</evidence>
<reference evidence="2" key="1">
    <citation type="submission" date="2022-01" db="EMBL/GenBank/DDBJ databases">
        <title>Novel bile acid biosynthetic pathways are enriched in the microbiome of centenarians.</title>
        <authorList>
            <person name="Sato Y."/>
            <person name="Atarashi K."/>
            <person name="Plichta R.D."/>
            <person name="Arai Y."/>
            <person name="Sasajima S."/>
            <person name="Kearney M.S."/>
            <person name="Suda W."/>
            <person name="Takeshita K."/>
            <person name="Sasaki T."/>
            <person name="Okamoto S."/>
            <person name="Skelly N.A."/>
            <person name="Okamura Y."/>
            <person name="Vlamakis H."/>
            <person name="Li Y."/>
            <person name="Tanoue T."/>
            <person name="Takei H."/>
            <person name="Nittono H."/>
            <person name="Narushima S."/>
            <person name="Irie J."/>
            <person name="Itoh H."/>
            <person name="Moriya K."/>
            <person name="Sugiura Y."/>
            <person name="Suematsu M."/>
            <person name="Moritoki N."/>
            <person name="Shibata S."/>
            <person name="Littman R.D."/>
            <person name="Fischbach A.M."/>
            <person name="Uwamino Y."/>
            <person name="Inoue T."/>
            <person name="Honda A."/>
            <person name="Hattori M."/>
            <person name="Murai T."/>
            <person name="Xavier J.R."/>
            <person name="Hirose N."/>
            <person name="Honda K."/>
        </authorList>
    </citation>
    <scope>NUCLEOTIDE SEQUENCE</scope>
    <source>
        <strain evidence="2">CE91-St16</strain>
    </source>
</reference>
<name>A0AA37KNW8_9BACT</name>
<protein>
    <submittedName>
        <fullName evidence="2">Uncharacterized protein</fullName>
    </submittedName>
</protein>
<dbReference type="Proteomes" id="UP001055105">
    <property type="component" value="Unassembled WGS sequence"/>
</dbReference>